<dbReference type="AlphaFoldDB" id="A0A0L0EX72"/>
<accession>A0A0L0EX72</accession>
<feature type="non-terminal residue" evidence="1">
    <location>
        <position position="1"/>
    </location>
</feature>
<evidence type="ECO:0000313" key="1">
    <source>
        <dbReference type="EMBL" id="KNC69030.1"/>
    </source>
</evidence>
<dbReference type="Proteomes" id="UP000036850">
    <property type="component" value="Unassembled WGS sequence"/>
</dbReference>
<name>A0A0L0EX72_9GAMM</name>
<sequence length="97" mass="11259">KIYDVMRDNDISYQDAIETDAGRDALLELLLHRHWIGFHAESLRIVSAEEKKISGLGSLSLYRDEIEKKVGKQAMDKLLDQFSHETESYFSELIKKM</sequence>
<organism evidence="1 2">
    <name type="scientific">Pseudoalteromonas rubra</name>
    <dbReference type="NCBI Taxonomy" id="43658"/>
    <lineage>
        <taxon>Bacteria</taxon>
        <taxon>Pseudomonadati</taxon>
        <taxon>Pseudomonadota</taxon>
        <taxon>Gammaproteobacteria</taxon>
        <taxon>Alteromonadales</taxon>
        <taxon>Pseudoalteromonadaceae</taxon>
        <taxon>Pseudoalteromonas</taxon>
    </lineage>
</organism>
<evidence type="ECO:0000313" key="2">
    <source>
        <dbReference type="Proteomes" id="UP000036850"/>
    </source>
</evidence>
<protein>
    <submittedName>
        <fullName evidence="1">Uncharacterized protein</fullName>
    </submittedName>
</protein>
<comment type="caution">
    <text evidence="1">The sequence shown here is derived from an EMBL/GenBank/DDBJ whole genome shotgun (WGS) entry which is preliminary data.</text>
</comment>
<dbReference type="PATRIC" id="fig|43658.6.peg.4222"/>
<gene>
    <name evidence="1" type="ORF">AC626_01015</name>
</gene>
<reference evidence="2" key="1">
    <citation type="submission" date="2015-07" db="EMBL/GenBank/DDBJ databases">
        <title>Draft genome sequence of a Pseudoalteromonas rubra strain, OCN096, isolated from Kaneohe Bay, Oahu, Hawaii.</title>
        <authorList>
            <person name="Beurmann S."/>
            <person name="Ushijima B."/>
            <person name="Belcaid M."/>
            <person name="Callahan S.M."/>
            <person name="Aeby G.S."/>
        </authorList>
    </citation>
    <scope>NUCLEOTIDE SEQUENCE [LARGE SCALE GENOMIC DNA]</scope>
    <source>
        <strain evidence="2">OCN096</strain>
    </source>
</reference>
<proteinExistence type="predicted"/>
<dbReference type="EMBL" id="LFZX01000004">
    <property type="protein sequence ID" value="KNC69030.1"/>
    <property type="molecule type" value="Genomic_DNA"/>
</dbReference>